<protein>
    <submittedName>
        <fullName evidence="3">DUF349 domain-containing protein</fullName>
    </submittedName>
</protein>
<keyword evidence="4" id="KW-1185">Reference proteome</keyword>
<proteinExistence type="predicted"/>
<feature type="region of interest" description="Disordered" evidence="2">
    <location>
        <begin position="221"/>
        <end position="244"/>
    </location>
</feature>
<feature type="coiled-coil region" evidence="1">
    <location>
        <begin position="757"/>
        <end position="818"/>
    </location>
</feature>
<organism evidence="3 4">
    <name type="scientific">Hymenobacter aquaticus</name>
    <dbReference type="NCBI Taxonomy" id="1867101"/>
    <lineage>
        <taxon>Bacteria</taxon>
        <taxon>Pseudomonadati</taxon>
        <taxon>Bacteroidota</taxon>
        <taxon>Cytophagia</taxon>
        <taxon>Cytophagales</taxon>
        <taxon>Hymenobacteraceae</taxon>
        <taxon>Hymenobacter</taxon>
    </lineage>
</organism>
<dbReference type="RefSeq" id="WP_135461838.1">
    <property type="nucleotide sequence ID" value="NZ_SRLC01000001.1"/>
</dbReference>
<evidence type="ECO:0000313" key="4">
    <source>
        <dbReference type="Proteomes" id="UP000297549"/>
    </source>
</evidence>
<feature type="compositionally biased region" description="Low complexity" evidence="2">
    <location>
        <begin position="221"/>
        <end position="237"/>
    </location>
</feature>
<feature type="compositionally biased region" description="Polar residues" evidence="2">
    <location>
        <begin position="1"/>
        <end position="20"/>
    </location>
</feature>
<accession>A0A4Z0Q4D6</accession>
<feature type="compositionally biased region" description="Pro residues" evidence="2">
    <location>
        <begin position="42"/>
        <end position="53"/>
    </location>
</feature>
<name>A0A4Z0Q4D6_9BACT</name>
<feature type="compositionally biased region" description="Low complexity" evidence="2">
    <location>
        <begin position="54"/>
        <end position="65"/>
    </location>
</feature>
<feature type="compositionally biased region" description="Low complexity" evidence="2">
    <location>
        <begin position="136"/>
        <end position="187"/>
    </location>
</feature>
<dbReference type="EMBL" id="SRLC01000001">
    <property type="protein sequence ID" value="TGE24346.1"/>
    <property type="molecule type" value="Genomic_DNA"/>
</dbReference>
<evidence type="ECO:0000313" key="3">
    <source>
        <dbReference type="EMBL" id="TGE24346.1"/>
    </source>
</evidence>
<sequence>MLPENENSAPNHSDASSESPMSILERRLAEIQAKQNPADAPATPPASPAPAPNEPAAAAPAAPLASTTNEITERPAQGTPPVADTPAGAGTAEPTAAASEAAAETSAALAADETAPVSAPLARAEDHYGHANPGVQSAEAAAQTSAAPETSPTATAAEAGTLTETSPVTTEAAAEPAAATPSATELPAAVHEPIVPLATAADIETAPASVAALPTSANDSATEAAAAAAEASETAVSPEEEEEYVPEVPVPDFATLDLPAQASHLLTLLRRPDARQNRKQIFDLHRQYETSINAERTAARQRFTESGGEADDFAFNGPEGHAELIKALQEFRDSRAKDARAEDEQRAKNLAHKQYLLSQLRQLVESAETKDSSIRIKALQNDWKATGAVPQKDAQEIWNSYHALLDIYYNNRGLFFEMKELDRRRNLEAKEALIQRAEALASQPSINKALQELRQLHEEWKHIGPVANEQRDAIWNRFLLASEKVHDRKKEFLNVRSTQENANLTRKTALLEQIKPFAEFQTERVNEWRAKTDELQKLKEEWDAAGLVPRDKAEQLNKQFWSAYKGFFQRKNQFFKSLDEEKNANLQRKLDLCDQAEAALQNPNWEEGREIVIRLQKEWKLIGRVPEKQSDKVWNRFRTACDSFFDRKNEEAKQRVQQAQQVSQEQATHLDRVAEAVAALSVDAPGTLEGFRQHVDEWRGFDGASSGPRGSAERAEEKFLTLMGKYLDAVPGLSYADRTDLLFQLQVERLKSSPDSQQALYRKEQALRREINEVENDIATLQTNLEFFARSKNANQLREEYQGRIDEAKNRIEGLKKQLKIIRS</sequence>
<feature type="compositionally biased region" description="Low complexity" evidence="2">
    <location>
        <begin position="84"/>
        <end position="115"/>
    </location>
</feature>
<comment type="caution">
    <text evidence="3">The sequence shown here is derived from an EMBL/GenBank/DDBJ whole genome shotgun (WGS) entry which is preliminary data.</text>
</comment>
<reference evidence="3 4" key="1">
    <citation type="submission" date="2019-04" db="EMBL/GenBank/DDBJ databases">
        <authorList>
            <person name="Feng G."/>
            <person name="Zhang J."/>
            <person name="Zhu H."/>
        </authorList>
    </citation>
    <scope>NUCLEOTIDE SEQUENCE [LARGE SCALE GENOMIC DNA]</scope>
    <source>
        <strain evidence="3 4">JCM 31653</strain>
    </source>
</reference>
<evidence type="ECO:0000256" key="2">
    <source>
        <dbReference type="SAM" id="MobiDB-lite"/>
    </source>
</evidence>
<feature type="region of interest" description="Disordered" evidence="2">
    <location>
        <begin position="1"/>
        <end position="187"/>
    </location>
</feature>
<dbReference type="InterPro" id="IPR007139">
    <property type="entry name" value="DUF349"/>
</dbReference>
<keyword evidence="1" id="KW-0175">Coiled coil</keyword>
<dbReference type="Proteomes" id="UP000297549">
    <property type="component" value="Unassembled WGS sequence"/>
</dbReference>
<gene>
    <name evidence="3" type="ORF">E5K00_03780</name>
</gene>
<dbReference type="Pfam" id="PF03993">
    <property type="entry name" value="DUF349"/>
    <property type="match status" value="5"/>
</dbReference>
<dbReference type="OrthoDB" id="5422202at2"/>
<dbReference type="AlphaFoldDB" id="A0A4Z0Q4D6"/>
<evidence type="ECO:0000256" key="1">
    <source>
        <dbReference type="SAM" id="Coils"/>
    </source>
</evidence>